<sequence length="161" mass="17719">MDEPSVDFAIAAWREEGLWQVETLPPRTSENLESLLNALRAQPGEGGVLGLVSVAEEFLLVIRVLGSEVRFLVSDIFAAEDWPLGLDVLDRLEMPSPEDDEGDDPQPGGDLRILADFGIGADEIEMLLEDSERWPDEVLATLATRIGFGDQFDIALEQLPD</sequence>
<organism evidence="1">
    <name type="scientific">freshwater metagenome</name>
    <dbReference type="NCBI Taxonomy" id="449393"/>
    <lineage>
        <taxon>unclassified sequences</taxon>
        <taxon>metagenomes</taxon>
        <taxon>ecological metagenomes</taxon>
    </lineage>
</organism>
<evidence type="ECO:0000313" key="1">
    <source>
        <dbReference type="EMBL" id="CAB4846429.1"/>
    </source>
</evidence>
<name>A0A6J7BQV6_9ZZZZ</name>
<protein>
    <submittedName>
        <fullName evidence="1">Unannotated protein</fullName>
    </submittedName>
</protein>
<dbReference type="EMBL" id="CAFBIZ010000013">
    <property type="protein sequence ID" value="CAB4846429.1"/>
    <property type="molecule type" value="Genomic_DNA"/>
</dbReference>
<proteinExistence type="predicted"/>
<dbReference type="NCBIfam" id="TIGR03941">
    <property type="entry name" value="tRNA_deam_assoc"/>
    <property type="match status" value="1"/>
</dbReference>
<reference evidence="1" key="1">
    <citation type="submission" date="2020-05" db="EMBL/GenBank/DDBJ databases">
        <authorList>
            <person name="Chiriac C."/>
            <person name="Salcher M."/>
            <person name="Ghai R."/>
            <person name="Kavagutti S V."/>
        </authorList>
    </citation>
    <scope>NUCLEOTIDE SEQUENCE</scope>
</reference>
<dbReference type="AlphaFoldDB" id="A0A6J7BQV6"/>
<accession>A0A6J7BQV6</accession>
<dbReference type="InterPro" id="IPR023869">
    <property type="entry name" value="tRNA_Adeno_NH3ase_assoc_put"/>
</dbReference>
<dbReference type="EMBL" id="CAFBPU010000023">
    <property type="protein sequence ID" value="CAB5033451.1"/>
    <property type="molecule type" value="Genomic_DNA"/>
</dbReference>
<gene>
    <name evidence="1" type="ORF">UFOPK3268_00193</name>
    <name evidence="2" type="ORF">UFOPK4150_01254</name>
</gene>
<evidence type="ECO:0000313" key="2">
    <source>
        <dbReference type="EMBL" id="CAB5033451.1"/>
    </source>
</evidence>